<sequence>MPSLSRHEAAVRADLLRVGAYRVDLDLTAGGDGDHFTSTTTVRFACTRPGATTFVELRPASVAEVVLNGRGLDPGTLVDNRLPLDDLRADNELVVRATMTYSRTGEGAHRFTDPDDGEVYVHAQAPLDNAQRIFACFDQPDLKAPLTLTLTTPPDWTARANAAATISTVDEESGTRRWEFAATAPISTYHFTFVAGPWHVRQGGHDGIPLGLLCRRSLAAVLDRDADELLSTTAAFLDRYHELFATRYPFGKYDQAFVPELHSGAVENPGCVTFTEDLLFRSAVTDADRELRTVIVAHEMAHMWFGDLVTMRWWDDIWLSESFAEYMGWRVTAEVTAYRHAWTSFTIRRKSWGYVTDQGPSTHPVAPQGVPDTAHALLNFDGISYAKGAAALRQLIAYVGDDTFLAGIGDYFTAHAFANATLDDLLAALGRAAGRDLTGWARLWLRRAQVNTLRPEVTLDADGRYRSVTVVQTAPPEHPTLRPHRVAVGVYGTDNAPGILLRRCTVDLDPDLDGGRTPVPGLTGTVPGRLLLLNDGDLTYAKVRFDPADTDRLAELLGALDDPLTRALVWTAAIDATRDAELSGARFVALAAAGLPAENTTSVVEEVLRFARDSAATRYLPEPAQPAALASLAATCLDILAHADPGSGRQLAAARWLAACAGPDDTGRLAGWLAGDGVPDGLTVDADLRWTLLYRLVALGAAGETEIADEARRDPQGVEPAARCRAAVATDRAKERAWAAILDDDTRSAHLALAAAQGFWQPGQTGLTAPYVDRYFADLPAMAGRRTPTATARIAVAAYPRYAVSARTEASAAARLGRAGVDPVLRRVVVDATDELRRARAARSVA</sequence>
<dbReference type="PRINTS" id="PR00756">
    <property type="entry name" value="ALADIPTASE"/>
</dbReference>
<evidence type="ECO:0000256" key="9">
    <source>
        <dbReference type="ARBA" id="ARBA00022801"/>
    </source>
</evidence>
<comment type="cofactor">
    <cofactor evidence="2">
        <name>Zn(2+)</name>
        <dbReference type="ChEBI" id="CHEBI:29105"/>
    </cofactor>
</comment>
<keyword evidence="7" id="KW-0645">Protease</keyword>
<gene>
    <name evidence="17" type="ORF">Prubr_46690</name>
</gene>
<evidence type="ECO:0000256" key="1">
    <source>
        <dbReference type="ARBA" id="ARBA00000098"/>
    </source>
</evidence>
<protein>
    <recommendedName>
        <fullName evidence="5">Aminopeptidase N</fullName>
        <ecNumber evidence="4">3.4.11.2</ecNumber>
    </recommendedName>
    <alternativeName>
        <fullName evidence="12">Alanine aminopeptidase</fullName>
    </alternativeName>
    <alternativeName>
        <fullName evidence="13">Lysyl aminopeptidase</fullName>
    </alternativeName>
</protein>
<dbReference type="GO" id="GO:0005615">
    <property type="term" value="C:extracellular space"/>
    <property type="evidence" value="ECO:0007669"/>
    <property type="project" value="TreeGrafter"/>
</dbReference>
<keyword evidence="10" id="KW-0862">Zinc</keyword>
<dbReference type="SUPFAM" id="SSF55486">
    <property type="entry name" value="Metalloproteases ('zincins'), catalytic domain"/>
    <property type="match status" value="1"/>
</dbReference>
<dbReference type="InterPro" id="IPR001930">
    <property type="entry name" value="Peptidase_M1"/>
</dbReference>
<dbReference type="NCBIfam" id="TIGR02412">
    <property type="entry name" value="pepN_strep_liv"/>
    <property type="match status" value="1"/>
</dbReference>
<dbReference type="GO" id="GO:0005737">
    <property type="term" value="C:cytoplasm"/>
    <property type="evidence" value="ECO:0007669"/>
    <property type="project" value="TreeGrafter"/>
</dbReference>
<keyword evidence="8" id="KW-0479">Metal-binding</keyword>
<dbReference type="RefSeq" id="WP_212816953.1">
    <property type="nucleotide sequence ID" value="NZ_AP023359.1"/>
</dbReference>
<organism evidence="17 18">
    <name type="scientific">Polymorphospora rubra</name>
    <dbReference type="NCBI Taxonomy" id="338584"/>
    <lineage>
        <taxon>Bacteria</taxon>
        <taxon>Bacillati</taxon>
        <taxon>Actinomycetota</taxon>
        <taxon>Actinomycetes</taxon>
        <taxon>Micromonosporales</taxon>
        <taxon>Micromonosporaceae</taxon>
        <taxon>Polymorphospora</taxon>
    </lineage>
</organism>
<feature type="domain" description="Peptidase M1 membrane alanine aminopeptidase" evidence="14">
    <location>
        <begin position="231"/>
        <end position="439"/>
    </location>
</feature>
<dbReference type="GO" id="GO:0042277">
    <property type="term" value="F:peptide binding"/>
    <property type="evidence" value="ECO:0007669"/>
    <property type="project" value="TreeGrafter"/>
</dbReference>
<dbReference type="InterPro" id="IPR045357">
    <property type="entry name" value="Aminopeptidase_N-like_N"/>
</dbReference>
<evidence type="ECO:0000259" key="16">
    <source>
        <dbReference type="Pfam" id="PF17900"/>
    </source>
</evidence>
<evidence type="ECO:0000256" key="13">
    <source>
        <dbReference type="ARBA" id="ARBA00031533"/>
    </source>
</evidence>
<dbReference type="PANTHER" id="PTHR11533">
    <property type="entry name" value="PROTEASE M1 ZINC METALLOPROTEASE"/>
    <property type="match status" value="1"/>
</dbReference>
<evidence type="ECO:0000256" key="12">
    <source>
        <dbReference type="ARBA" id="ARBA00029811"/>
    </source>
</evidence>
<dbReference type="InterPro" id="IPR050344">
    <property type="entry name" value="Peptidase_M1_aminopeptidases"/>
</dbReference>
<evidence type="ECO:0000256" key="8">
    <source>
        <dbReference type="ARBA" id="ARBA00022723"/>
    </source>
</evidence>
<feature type="domain" description="ERAP1-like C-terminal" evidence="15">
    <location>
        <begin position="531"/>
        <end position="838"/>
    </location>
</feature>
<dbReference type="Gene3D" id="1.10.390.10">
    <property type="entry name" value="Neutral Protease Domain 2"/>
    <property type="match status" value="1"/>
</dbReference>
<dbReference type="Proteomes" id="UP000680866">
    <property type="component" value="Chromosome"/>
</dbReference>
<evidence type="ECO:0000313" key="17">
    <source>
        <dbReference type="EMBL" id="BCJ67648.1"/>
    </source>
</evidence>
<evidence type="ECO:0000256" key="10">
    <source>
        <dbReference type="ARBA" id="ARBA00022833"/>
    </source>
</evidence>
<dbReference type="GO" id="GO:0043171">
    <property type="term" value="P:peptide catabolic process"/>
    <property type="evidence" value="ECO:0007669"/>
    <property type="project" value="TreeGrafter"/>
</dbReference>
<dbReference type="InterPro" id="IPR042097">
    <property type="entry name" value="Aminopeptidase_N-like_N_sf"/>
</dbReference>
<keyword evidence="11" id="KW-0482">Metalloprotease</keyword>
<dbReference type="Pfam" id="PF01433">
    <property type="entry name" value="Peptidase_M1"/>
    <property type="match status" value="1"/>
</dbReference>
<comment type="similarity">
    <text evidence="3">Belongs to the peptidase M1 family.</text>
</comment>
<accession>A0A810N789</accession>
<keyword evidence="6 17" id="KW-0031">Aminopeptidase</keyword>
<dbReference type="GO" id="GO:0070006">
    <property type="term" value="F:metalloaminopeptidase activity"/>
    <property type="evidence" value="ECO:0007669"/>
    <property type="project" value="TreeGrafter"/>
</dbReference>
<dbReference type="EC" id="3.4.11.2" evidence="4"/>
<dbReference type="Gene3D" id="2.60.40.1730">
    <property type="entry name" value="tricorn interacting facor f3 domain"/>
    <property type="match status" value="1"/>
</dbReference>
<proteinExistence type="inferred from homology"/>
<evidence type="ECO:0000259" key="14">
    <source>
        <dbReference type="Pfam" id="PF01433"/>
    </source>
</evidence>
<dbReference type="CDD" id="cd09602">
    <property type="entry name" value="M1_APN"/>
    <property type="match status" value="1"/>
</dbReference>
<evidence type="ECO:0000256" key="6">
    <source>
        <dbReference type="ARBA" id="ARBA00022438"/>
    </source>
</evidence>
<evidence type="ECO:0000256" key="2">
    <source>
        <dbReference type="ARBA" id="ARBA00001947"/>
    </source>
</evidence>
<evidence type="ECO:0000256" key="7">
    <source>
        <dbReference type="ARBA" id="ARBA00022670"/>
    </source>
</evidence>
<comment type="catalytic activity">
    <reaction evidence="1">
        <text>Release of an N-terminal amino acid, Xaa-|-Yaa- from a peptide, amide or arylamide. Xaa is preferably Ala, but may be most amino acids including Pro (slow action). When a terminal hydrophobic residue is followed by a prolyl residue, the two may be released as an intact Xaa-Pro dipeptide.</text>
        <dbReference type="EC" id="3.4.11.2"/>
    </reaction>
</comment>
<evidence type="ECO:0000256" key="3">
    <source>
        <dbReference type="ARBA" id="ARBA00010136"/>
    </source>
</evidence>
<evidence type="ECO:0000256" key="4">
    <source>
        <dbReference type="ARBA" id="ARBA00012564"/>
    </source>
</evidence>
<dbReference type="GO" id="GO:0016285">
    <property type="term" value="F:alanyl aminopeptidase activity"/>
    <property type="evidence" value="ECO:0007669"/>
    <property type="project" value="UniProtKB-EC"/>
</dbReference>
<name>A0A810N789_9ACTN</name>
<evidence type="ECO:0000256" key="11">
    <source>
        <dbReference type="ARBA" id="ARBA00023049"/>
    </source>
</evidence>
<evidence type="ECO:0000256" key="5">
    <source>
        <dbReference type="ARBA" id="ARBA00015611"/>
    </source>
</evidence>
<dbReference type="InterPro" id="IPR024571">
    <property type="entry name" value="ERAP1-like_C_dom"/>
</dbReference>
<evidence type="ECO:0000259" key="15">
    <source>
        <dbReference type="Pfam" id="PF11838"/>
    </source>
</evidence>
<dbReference type="GO" id="GO:0016020">
    <property type="term" value="C:membrane"/>
    <property type="evidence" value="ECO:0007669"/>
    <property type="project" value="TreeGrafter"/>
</dbReference>
<keyword evidence="9" id="KW-0378">Hydrolase</keyword>
<dbReference type="AlphaFoldDB" id="A0A810N789"/>
<dbReference type="Pfam" id="PF17900">
    <property type="entry name" value="Peptidase_M1_N"/>
    <property type="match status" value="1"/>
</dbReference>
<dbReference type="InterPro" id="IPR012778">
    <property type="entry name" value="Pept_M1_aminopeptidase"/>
</dbReference>
<dbReference type="InterPro" id="IPR027268">
    <property type="entry name" value="Peptidase_M4/M1_CTD_sf"/>
</dbReference>
<keyword evidence="18" id="KW-1185">Reference proteome</keyword>
<dbReference type="InterPro" id="IPR014782">
    <property type="entry name" value="Peptidase_M1_dom"/>
</dbReference>
<evidence type="ECO:0000313" key="18">
    <source>
        <dbReference type="Proteomes" id="UP000680866"/>
    </source>
</evidence>
<dbReference type="EMBL" id="AP023359">
    <property type="protein sequence ID" value="BCJ67648.1"/>
    <property type="molecule type" value="Genomic_DNA"/>
</dbReference>
<dbReference type="PANTHER" id="PTHR11533:SF174">
    <property type="entry name" value="PUROMYCIN-SENSITIVE AMINOPEPTIDASE-RELATED"/>
    <property type="match status" value="1"/>
</dbReference>
<dbReference type="GO" id="GO:0006508">
    <property type="term" value="P:proteolysis"/>
    <property type="evidence" value="ECO:0007669"/>
    <property type="project" value="UniProtKB-KW"/>
</dbReference>
<reference evidence="17" key="1">
    <citation type="submission" date="2020-08" db="EMBL/GenBank/DDBJ databases">
        <title>Whole genome shotgun sequence of Polymorphospora rubra NBRC 101157.</title>
        <authorList>
            <person name="Komaki H."/>
            <person name="Tamura T."/>
        </authorList>
    </citation>
    <scope>NUCLEOTIDE SEQUENCE</scope>
    <source>
        <strain evidence="17">NBRC 101157</strain>
    </source>
</reference>
<feature type="domain" description="Aminopeptidase N-like N-terminal" evidence="16">
    <location>
        <begin position="104"/>
        <end position="189"/>
    </location>
</feature>
<dbReference type="SUPFAM" id="SSF63737">
    <property type="entry name" value="Leukotriene A4 hydrolase N-terminal domain"/>
    <property type="match status" value="1"/>
</dbReference>
<dbReference type="Pfam" id="PF11838">
    <property type="entry name" value="ERAP1_C"/>
    <property type="match status" value="1"/>
</dbReference>
<dbReference type="KEGG" id="pry:Prubr_46690"/>
<dbReference type="GO" id="GO:0008270">
    <property type="term" value="F:zinc ion binding"/>
    <property type="evidence" value="ECO:0007669"/>
    <property type="project" value="InterPro"/>
</dbReference>